<keyword evidence="1" id="KW-1133">Transmembrane helix</keyword>
<keyword evidence="1" id="KW-0812">Transmembrane</keyword>
<gene>
    <name evidence="2" type="ORF">METZ01_LOCUS333779</name>
</gene>
<feature type="transmembrane region" description="Helical" evidence="1">
    <location>
        <begin position="36"/>
        <end position="56"/>
    </location>
</feature>
<dbReference type="EMBL" id="UINC01112174">
    <property type="protein sequence ID" value="SVC80925.1"/>
    <property type="molecule type" value="Genomic_DNA"/>
</dbReference>
<protein>
    <submittedName>
        <fullName evidence="2">Uncharacterized protein</fullName>
    </submittedName>
</protein>
<evidence type="ECO:0000313" key="2">
    <source>
        <dbReference type="EMBL" id="SVC80925.1"/>
    </source>
</evidence>
<name>A0A382Q7L2_9ZZZZ</name>
<keyword evidence="1" id="KW-0472">Membrane</keyword>
<organism evidence="2">
    <name type="scientific">marine metagenome</name>
    <dbReference type="NCBI Taxonomy" id="408172"/>
    <lineage>
        <taxon>unclassified sequences</taxon>
        <taxon>metagenomes</taxon>
        <taxon>ecological metagenomes</taxon>
    </lineage>
</organism>
<reference evidence="2" key="1">
    <citation type="submission" date="2018-05" db="EMBL/GenBank/DDBJ databases">
        <authorList>
            <person name="Lanie J.A."/>
            <person name="Ng W.-L."/>
            <person name="Kazmierczak K.M."/>
            <person name="Andrzejewski T.M."/>
            <person name="Davidsen T.M."/>
            <person name="Wayne K.J."/>
            <person name="Tettelin H."/>
            <person name="Glass J.I."/>
            <person name="Rusch D."/>
            <person name="Podicherti R."/>
            <person name="Tsui H.-C.T."/>
            <person name="Winkler M.E."/>
        </authorList>
    </citation>
    <scope>NUCLEOTIDE SEQUENCE</scope>
</reference>
<evidence type="ECO:0000256" key="1">
    <source>
        <dbReference type="SAM" id="Phobius"/>
    </source>
</evidence>
<accession>A0A382Q7L2</accession>
<sequence>MMMKNTEKNTLTEFAEKIVNKKASVLAIFLLESTKYISFIAGQTLIFLGPILTLFVNDKKYYDFINLLEKRENVEFLISKIEDLHFNMK</sequence>
<proteinExistence type="predicted"/>
<dbReference type="AlphaFoldDB" id="A0A382Q7L2"/>